<evidence type="ECO:0000256" key="1">
    <source>
        <dbReference type="SAM" id="Phobius"/>
    </source>
</evidence>
<keyword evidence="3" id="KW-1185">Reference proteome</keyword>
<keyword evidence="1" id="KW-0812">Transmembrane</keyword>
<dbReference type="Proteomes" id="UP001596957">
    <property type="component" value="Unassembled WGS sequence"/>
</dbReference>
<gene>
    <name evidence="2" type="ORF">ACFQZP_22305</name>
</gene>
<proteinExistence type="predicted"/>
<reference evidence="3" key="1">
    <citation type="journal article" date="2019" name="Int. J. Syst. Evol. Microbiol.">
        <title>The Global Catalogue of Microorganisms (GCM) 10K type strain sequencing project: providing services to taxonomists for standard genome sequencing and annotation.</title>
        <authorList>
            <consortium name="The Broad Institute Genomics Platform"/>
            <consortium name="The Broad Institute Genome Sequencing Center for Infectious Disease"/>
            <person name="Wu L."/>
            <person name="Ma J."/>
        </authorList>
    </citation>
    <scope>NUCLEOTIDE SEQUENCE [LARGE SCALE GENOMIC DNA]</scope>
    <source>
        <strain evidence="3">CGMCC 4.7198</strain>
    </source>
</reference>
<keyword evidence="1" id="KW-0472">Membrane</keyword>
<evidence type="ECO:0000313" key="3">
    <source>
        <dbReference type="Proteomes" id="UP001596957"/>
    </source>
</evidence>
<evidence type="ECO:0000313" key="2">
    <source>
        <dbReference type="EMBL" id="MFD0284359.1"/>
    </source>
</evidence>
<protein>
    <submittedName>
        <fullName evidence="2">Uncharacterized protein</fullName>
    </submittedName>
</protein>
<dbReference type="EMBL" id="JBHTEC010000001">
    <property type="protein sequence ID" value="MFD0284359.1"/>
    <property type="molecule type" value="Genomic_DNA"/>
</dbReference>
<feature type="transmembrane region" description="Helical" evidence="1">
    <location>
        <begin position="24"/>
        <end position="46"/>
    </location>
</feature>
<name>A0ABW2VKL8_9ACTN</name>
<dbReference type="RefSeq" id="WP_381246505.1">
    <property type="nucleotide sequence ID" value="NZ_JBHTBI010000001.1"/>
</dbReference>
<accession>A0ABW2VKL8</accession>
<comment type="caution">
    <text evidence="2">The sequence shown here is derived from an EMBL/GenBank/DDBJ whole genome shotgun (WGS) entry which is preliminary data.</text>
</comment>
<keyword evidence="1" id="KW-1133">Transmembrane helix</keyword>
<sequence length="172" mass="18039">MAVTQVLIALLDEEFTWGAAGEEAAGALVAWTVVSLAGAALGVLVLRKRARAAGVELSAGALDERQTHVLRAVPVSDGWQERVRDELKASERVFLVAERGHEEIHFRWRPGRGDRSVWGSMAFDATAGDVLLDVHDGEGALGVAGLGKGASFAAVCQIARTVGLESSGAPRG</sequence>
<organism evidence="2 3">
    <name type="scientific">Streptomyces lutosisoli</name>
    <dbReference type="NCBI Taxonomy" id="2665721"/>
    <lineage>
        <taxon>Bacteria</taxon>
        <taxon>Bacillati</taxon>
        <taxon>Actinomycetota</taxon>
        <taxon>Actinomycetes</taxon>
        <taxon>Kitasatosporales</taxon>
        <taxon>Streptomycetaceae</taxon>
        <taxon>Streptomyces</taxon>
    </lineage>
</organism>